<dbReference type="STRING" id="75913.A0A0K0FN03"/>
<name>A0A0K0FN03_STRVS</name>
<dbReference type="WBParaSite" id="SVE_1038200.1">
    <property type="protein sequence ID" value="SVE_1038200.1"/>
    <property type="gene ID" value="SVE_1038200"/>
</dbReference>
<reference evidence="3" key="2">
    <citation type="submission" date="2015-08" db="UniProtKB">
        <authorList>
            <consortium name="WormBaseParasite"/>
        </authorList>
    </citation>
    <scope>IDENTIFICATION</scope>
</reference>
<sequence>MVIGIGFNHKLSGDTDSLSVFGYSANTRRNPTEFVDDIHYIRFAQNKAPRKNLTPGSVVDSRVINPKLCEFFLISHSEIKGTVTTSKYVILYGDLNNNMDYFERLSNLLAYYYQIVSLPTSFPAPIYIANQYAEREIFFLNYGSPCWNLPPCKISGSKSEIKGVKNANVAYFVASMSSHNKGI</sequence>
<dbReference type="Proteomes" id="UP000035680">
    <property type="component" value="Unassembled WGS sequence"/>
</dbReference>
<evidence type="ECO:0000313" key="3">
    <source>
        <dbReference type="WBParaSite" id="SVE_1038200.1"/>
    </source>
</evidence>
<evidence type="ECO:0000259" key="1">
    <source>
        <dbReference type="Pfam" id="PF02171"/>
    </source>
</evidence>
<dbReference type="Pfam" id="PF02171">
    <property type="entry name" value="Piwi"/>
    <property type="match status" value="1"/>
</dbReference>
<dbReference type="SUPFAM" id="SSF53098">
    <property type="entry name" value="Ribonuclease H-like"/>
    <property type="match status" value="1"/>
</dbReference>
<proteinExistence type="predicted"/>
<dbReference type="InterPro" id="IPR003165">
    <property type="entry name" value="Piwi"/>
</dbReference>
<evidence type="ECO:0000313" key="2">
    <source>
        <dbReference type="Proteomes" id="UP000035680"/>
    </source>
</evidence>
<dbReference type="InterPro" id="IPR036397">
    <property type="entry name" value="RNaseH_sf"/>
</dbReference>
<accession>A0A0K0FN03</accession>
<feature type="domain" description="Piwi" evidence="1">
    <location>
        <begin position="42"/>
        <end position="135"/>
    </location>
</feature>
<keyword evidence="2" id="KW-1185">Reference proteome</keyword>
<dbReference type="GO" id="GO:0003676">
    <property type="term" value="F:nucleic acid binding"/>
    <property type="evidence" value="ECO:0007669"/>
    <property type="project" value="InterPro"/>
</dbReference>
<dbReference type="InterPro" id="IPR012337">
    <property type="entry name" value="RNaseH-like_sf"/>
</dbReference>
<protein>
    <submittedName>
        <fullName evidence="3">Protein argonaute-2 (inferred by orthology to a D. melanogaster protein)</fullName>
    </submittedName>
</protein>
<dbReference type="AlphaFoldDB" id="A0A0K0FN03"/>
<dbReference type="PANTHER" id="PTHR22891">
    <property type="entry name" value="EUKARYOTIC TRANSLATION INITIATION FACTOR 2C"/>
    <property type="match status" value="1"/>
</dbReference>
<organism evidence="2 3">
    <name type="scientific">Strongyloides venezuelensis</name>
    <name type="common">Threadworm</name>
    <dbReference type="NCBI Taxonomy" id="75913"/>
    <lineage>
        <taxon>Eukaryota</taxon>
        <taxon>Metazoa</taxon>
        <taxon>Ecdysozoa</taxon>
        <taxon>Nematoda</taxon>
        <taxon>Chromadorea</taxon>
        <taxon>Rhabditida</taxon>
        <taxon>Tylenchina</taxon>
        <taxon>Panagrolaimomorpha</taxon>
        <taxon>Strongyloidoidea</taxon>
        <taxon>Strongyloididae</taxon>
        <taxon>Strongyloides</taxon>
    </lineage>
</organism>
<reference evidence="2" key="1">
    <citation type="submission" date="2014-07" db="EMBL/GenBank/DDBJ databases">
        <authorList>
            <person name="Martin A.A"/>
            <person name="De Silva N."/>
        </authorList>
    </citation>
    <scope>NUCLEOTIDE SEQUENCE</scope>
</reference>
<dbReference type="Gene3D" id="3.30.420.10">
    <property type="entry name" value="Ribonuclease H-like superfamily/Ribonuclease H"/>
    <property type="match status" value="1"/>
</dbReference>